<evidence type="ECO:0000313" key="2">
    <source>
        <dbReference type="EMBL" id="KAJ8419809.1"/>
    </source>
</evidence>
<dbReference type="Proteomes" id="UP001153076">
    <property type="component" value="Unassembled WGS sequence"/>
</dbReference>
<keyword evidence="3" id="KW-1185">Reference proteome</keyword>
<accession>A0A9Q1JFK5</accession>
<organism evidence="2 3">
    <name type="scientific">Carnegiea gigantea</name>
    <dbReference type="NCBI Taxonomy" id="171969"/>
    <lineage>
        <taxon>Eukaryota</taxon>
        <taxon>Viridiplantae</taxon>
        <taxon>Streptophyta</taxon>
        <taxon>Embryophyta</taxon>
        <taxon>Tracheophyta</taxon>
        <taxon>Spermatophyta</taxon>
        <taxon>Magnoliopsida</taxon>
        <taxon>eudicotyledons</taxon>
        <taxon>Gunneridae</taxon>
        <taxon>Pentapetalae</taxon>
        <taxon>Caryophyllales</taxon>
        <taxon>Cactineae</taxon>
        <taxon>Cactaceae</taxon>
        <taxon>Cactoideae</taxon>
        <taxon>Echinocereeae</taxon>
        <taxon>Carnegiea</taxon>
    </lineage>
</organism>
<reference evidence="2" key="1">
    <citation type="submission" date="2022-04" db="EMBL/GenBank/DDBJ databases">
        <title>Carnegiea gigantea Genome sequencing and assembly v2.</title>
        <authorList>
            <person name="Copetti D."/>
            <person name="Sanderson M.J."/>
            <person name="Burquez A."/>
            <person name="Wojciechowski M.F."/>
        </authorList>
    </citation>
    <scope>NUCLEOTIDE SEQUENCE</scope>
    <source>
        <strain evidence="2">SGP5-SGP5p</strain>
        <tissue evidence="2">Aerial part</tissue>
    </source>
</reference>
<evidence type="ECO:0000256" key="1">
    <source>
        <dbReference type="SAM" id="MobiDB-lite"/>
    </source>
</evidence>
<sequence>MKEPPDLSFLQSVLVVLPCSYEPVCSSDPAMMPYSGLLPCTTTSDSSAVVMDHGPLRSISSNLWVRSDALYGSMGLLFLCQAVPCFSLVAMDMPCMWCFRSHEFAAPYDDDCSCLINSVRYGVDGLPSADHSPFPHTVLQSDGSLPPLHPPPHLLLLSARPQPGGICLSEHIPNRMLSPSTDPNLPSSKDKGKAILVEHDSDQVVPCLSASPMVHPLSEAAVFGLPIPLTTEHVPPPFSTHMPVNAVLPEATQSFSPTSPLDTLYSPSHDISSSSHGFVQAMECDGEENDMYLELDDLNDAMLSTDSSKKRKLEEGDECSSHRAN</sequence>
<gene>
    <name evidence="2" type="ORF">Cgig2_003194</name>
</gene>
<comment type="caution">
    <text evidence="2">The sequence shown here is derived from an EMBL/GenBank/DDBJ whole genome shotgun (WGS) entry which is preliminary data.</text>
</comment>
<proteinExistence type="predicted"/>
<evidence type="ECO:0000313" key="3">
    <source>
        <dbReference type="Proteomes" id="UP001153076"/>
    </source>
</evidence>
<dbReference type="EMBL" id="JAKOGI010004380">
    <property type="protein sequence ID" value="KAJ8419809.1"/>
    <property type="molecule type" value="Genomic_DNA"/>
</dbReference>
<feature type="region of interest" description="Disordered" evidence="1">
    <location>
        <begin position="305"/>
        <end position="325"/>
    </location>
</feature>
<dbReference type="AlphaFoldDB" id="A0A9Q1JFK5"/>
<name>A0A9Q1JFK5_9CARY</name>
<protein>
    <submittedName>
        <fullName evidence="2">Uncharacterized protein</fullName>
    </submittedName>
</protein>